<dbReference type="AlphaFoldDB" id="A0A2P2DJ07"/>
<organism evidence="1 2">
    <name type="scientific">Leptospira ellinghausenii</name>
    <dbReference type="NCBI Taxonomy" id="1917822"/>
    <lineage>
        <taxon>Bacteria</taxon>
        <taxon>Pseudomonadati</taxon>
        <taxon>Spirochaetota</taxon>
        <taxon>Spirochaetia</taxon>
        <taxon>Leptospirales</taxon>
        <taxon>Leptospiraceae</taxon>
        <taxon>Leptospira</taxon>
    </lineage>
</organism>
<gene>
    <name evidence="1" type="ORF">LPTSP2_38820</name>
</gene>
<accession>A0A2P2DJ07</accession>
<protein>
    <submittedName>
        <fullName evidence="1">Uncharacterized protein</fullName>
    </submittedName>
</protein>
<name>A0A2P2DJ07_9LEPT</name>
<evidence type="ECO:0000313" key="1">
    <source>
        <dbReference type="EMBL" id="GBF44579.1"/>
    </source>
</evidence>
<keyword evidence="2" id="KW-1185">Reference proteome</keyword>
<dbReference type="EMBL" id="BFAZ01000015">
    <property type="protein sequence ID" value="GBF44579.1"/>
    <property type="molecule type" value="Genomic_DNA"/>
</dbReference>
<dbReference type="Proteomes" id="UP000245206">
    <property type="component" value="Unassembled WGS sequence"/>
</dbReference>
<reference evidence="2" key="1">
    <citation type="journal article" date="2019" name="Microbiol. Immunol.">
        <title>Molecular and phenotypic characterization of Leptospira johnsonii sp. nov., Leptospira ellinghausenii sp. nov. and Leptospira ryugenii sp. nov. isolated from soil and water in Japan.</title>
        <authorList>
            <person name="Masuzawa T."/>
            <person name="Saito M."/>
            <person name="Nakao R."/>
            <person name="Nikaido Y."/>
            <person name="Matsumoto M."/>
            <person name="Ogawa M."/>
            <person name="Yokoyama M."/>
            <person name="Hidaka Y."/>
            <person name="Tomita J."/>
            <person name="Sakakibara K."/>
            <person name="Suzuki K."/>
            <person name="Yasuda S."/>
            <person name="Sato H."/>
            <person name="Yamaguchi M."/>
            <person name="Yoshida S.I."/>
            <person name="Koizumi N."/>
            <person name="Kawamura Y."/>
        </authorList>
    </citation>
    <scope>NUCLEOTIDE SEQUENCE [LARGE SCALE GENOMIC DNA]</scope>
    <source>
        <strain evidence="2">E18</strain>
    </source>
</reference>
<proteinExistence type="predicted"/>
<comment type="caution">
    <text evidence="1">The sequence shown here is derived from an EMBL/GenBank/DDBJ whole genome shotgun (WGS) entry which is preliminary data.</text>
</comment>
<sequence>MMLKFNFKISSFYPYWKKKKFLWFEKMVKEGVHSRKSAEIVDAWDEHLNEPGSFSMVQWLKENVG</sequence>
<evidence type="ECO:0000313" key="2">
    <source>
        <dbReference type="Proteomes" id="UP000245206"/>
    </source>
</evidence>